<dbReference type="Proteomes" id="UP000002037">
    <property type="component" value="Unassembled WGS sequence"/>
</dbReference>
<dbReference type="Pfam" id="PF11935">
    <property type="entry name" value="SYMPK_PTA1_N"/>
    <property type="match status" value="1"/>
</dbReference>
<keyword evidence="2" id="KW-0507">mRNA processing</keyword>
<accession>C5MFN4</accession>
<evidence type="ECO:0000313" key="7">
    <source>
        <dbReference type="Proteomes" id="UP000002037"/>
    </source>
</evidence>
<evidence type="ECO:0000256" key="2">
    <source>
        <dbReference type="ARBA" id="ARBA00022664"/>
    </source>
</evidence>
<evidence type="ECO:0000256" key="4">
    <source>
        <dbReference type="SAM" id="MobiDB-lite"/>
    </source>
</evidence>
<dbReference type="PANTHER" id="PTHR15245">
    <property type="entry name" value="SYMPLEKIN-RELATED"/>
    <property type="match status" value="1"/>
</dbReference>
<dbReference type="PANTHER" id="PTHR15245:SF20">
    <property type="entry name" value="SYMPLEKIN"/>
    <property type="match status" value="1"/>
</dbReference>
<dbReference type="RefSeq" id="XP_002550579.1">
    <property type="nucleotide sequence ID" value="XM_002550533.1"/>
</dbReference>
<dbReference type="KEGG" id="ctp:CTRG_04877"/>
<dbReference type="Gene3D" id="1.25.10.10">
    <property type="entry name" value="Leucine-rich Repeat Variant"/>
    <property type="match status" value="1"/>
</dbReference>
<dbReference type="EMBL" id="GG692401">
    <property type="protein sequence ID" value="EER31147.1"/>
    <property type="molecule type" value="Genomic_DNA"/>
</dbReference>
<dbReference type="VEuPathDB" id="FungiDB:CTRG_04877"/>
<evidence type="ECO:0000259" key="5">
    <source>
        <dbReference type="Pfam" id="PF11935"/>
    </source>
</evidence>
<dbReference type="InterPro" id="IPR021850">
    <property type="entry name" value="Symplekin/Pta1"/>
</dbReference>
<evidence type="ECO:0000256" key="1">
    <source>
        <dbReference type="ARBA" id="ARBA00004123"/>
    </source>
</evidence>
<feature type="region of interest" description="Disordered" evidence="4">
    <location>
        <begin position="1"/>
        <end position="27"/>
    </location>
</feature>
<keyword evidence="7" id="KW-1185">Reference proteome</keyword>
<dbReference type="InterPro" id="IPR011989">
    <property type="entry name" value="ARM-like"/>
</dbReference>
<proteinExistence type="predicted"/>
<evidence type="ECO:0000256" key="3">
    <source>
        <dbReference type="ARBA" id="ARBA00023242"/>
    </source>
</evidence>
<dbReference type="AlphaFoldDB" id="C5MFN4"/>
<protein>
    <recommendedName>
        <fullName evidence="5">Symplekin/Pta1 N-terminal domain-containing protein</fullName>
    </recommendedName>
</protein>
<gene>
    <name evidence="6" type="ORF">CTRG_04877</name>
</gene>
<feature type="region of interest" description="Disordered" evidence="4">
    <location>
        <begin position="462"/>
        <end position="530"/>
    </location>
</feature>
<comment type="subcellular location">
    <subcellularLocation>
        <location evidence="1">Nucleus</location>
    </subcellularLocation>
</comment>
<dbReference type="GeneID" id="8298880"/>
<feature type="compositionally biased region" description="Acidic residues" evidence="4">
    <location>
        <begin position="513"/>
        <end position="523"/>
    </location>
</feature>
<dbReference type="STRING" id="294747.C5MFN4"/>
<name>C5MFN4_CANTT</name>
<dbReference type="OrthoDB" id="331600at2759"/>
<feature type="domain" description="Symplekin/Pta1 N-terminal" evidence="5">
    <location>
        <begin position="132"/>
        <end position="368"/>
    </location>
</feature>
<organism evidence="6 7">
    <name type="scientific">Candida tropicalis (strain ATCC MYA-3404 / T1)</name>
    <name type="common">Yeast</name>
    <dbReference type="NCBI Taxonomy" id="294747"/>
    <lineage>
        <taxon>Eukaryota</taxon>
        <taxon>Fungi</taxon>
        <taxon>Dikarya</taxon>
        <taxon>Ascomycota</taxon>
        <taxon>Saccharomycotina</taxon>
        <taxon>Pichiomycetes</taxon>
        <taxon>Debaryomycetaceae</taxon>
        <taxon>Candida/Lodderomyces clade</taxon>
        <taxon>Candida</taxon>
    </lineage>
</organism>
<dbReference type="GO" id="GO:0005847">
    <property type="term" value="C:mRNA cleavage and polyadenylation specificity factor complex"/>
    <property type="evidence" value="ECO:0007669"/>
    <property type="project" value="TreeGrafter"/>
</dbReference>
<evidence type="ECO:0000313" key="6">
    <source>
        <dbReference type="EMBL" id="EER31147.1"/>
    </source>
</evidence>
<dbReference type="eggNOG" id="KOG1895">
    <property type="taxonomic scope" value="Eukaryota"/>
</dbReference>
<keyword evidence="3" id="KW-0539">Nucleus</keyword>
<reference evidence="6 7" key="1">
    <citation type="journal article" date="2009" name="Nature">
        <title>Evolution of pathogenicity and sexual reproduction in eight Candida genomes.</title>
        <authorList>
            <person name="Butler G."/>
            <person name="Rasmussen M.D."/>
            <person name="Lin M.F."/>
            <person name="Santos M.A."/>
            <person name="Sakthikumar S."/>
            <person name="Munro C.A."/>
            <person name="Rheinbay E."/>
            <person name="Grabherr M."/>
            <person name="Forche A."/>
            <person name="Reedy J.L."/>
            <person name="Agrafioti I."/>
            <person name="Arnaud M.B."/>
            <person name="Bates S."/>
            <person name="Brown A.J."/>
            <person name="Brunke S."/>
            <person name="Costanzo M.C."/>
            <person name="Fitzpatrick D.A."/>
            <person name="de Groot P.W."/>
            <person name="Harris D."/>
            <person name="Hoyer L.L."/>
            <person name="Hube B."/>
            <person name="Klis F.M."/>
            <person name="Kodira C."/>
            <person name="Lennard N."/>
            <person name="Logue M.E."/>
            <person name="Martin R."/>
            <person name="Neiman A.M."/>
            <person name="Nikolaou E."/>
            <person name="Quail M.A."/>
            <person name="Quinn J."/>
            <person name="Santos M.C."/>
            <person name="Schmitzberger F.F."/>
            <person name="Sherlock G."/>
            <person name="Shah P."/>
            <person name="Silverstein K.A."/>
            <person name="Skrzypek M.S."/>
            <person name="Soll D."/>
            <person name="Staggs R."/>
            <person name="Stansfield I."/>
            <person name="Stumpf M.P."/>
            <person name="Sudbery P.E."/>
            <person name="Srikantha T."/>
            <person name="Zeng Q."/>
            <person name="Berman J."/>
            <person name="Berriman M."/>
            <person name="Heitman J."/>
            <person name="Gow N.A."/>
            <person name="Lorenz M.C."/>
            <person name="Birren B.W."/>
            <person name="Kellis M."/>
            <person name="Cuomo C.A."/>
        </authorList>
    </citation>
    <scope>NUCLEOTIDE SEQUENCE [LARGE SCALE GENOMIC DNA]</scope>
    <source>
        <strain evidence="7">ATCC MYA-3404 / T1</strain>
    </source>
</reference>
<dbReference type="HOGENOM" id="CLU_021804_0_0_1"/>
<feature type="compositionally biased region" description="Low complexity" evidence="4">
    <location>
        <begin position="476"/>
        <end position="494"/>
    </location>
</feature>
<dbReference type="InterPro" id="IPR032460">
    <property type="entry name" value="Symplekin/Pta1_N"/>
</dbReference>
<dbReference type="GO" id="GO:0006397">
    <property type="term" value="P:mRNA processing"/>
    <property type="evidence" value="ECO:0007669"/>
    <property type="project" value="UniProtKB-KW"/>
</dbReference>
<sequence>MRQRKREKKKFTTEKQTKSSRPTQPLNNHYSIKVTLFDRTMATSQTTFSDENIARLKKMTDVAKTNPQQYSRTLTDLLAIVITQPNEVEQHKWIVGFLYDTFINNDSIDIRDKNQYAIESLDALTALTNIRDITTFRKVIDISCIVFRLVFQYVAQNNNAVQIWSKLIELKNKLVNKYVTTFPLDPSDNLEYDQVRNIPTKLELLKFLMVVIDTTTRTDVIGAPIRNVSNQFCLNNVSPSHSVIKYKQMENEAQQIFQGLVLKVFDSDIINPPLITATINHCVVIMKKKPQLVKMLLTKINKYDTMEKLRSNYQSVEQFKLARKYVDRNIRIFIQHCLKQKLVPTEFQNPLNIQANALTDRGADIRKKNIFAIDDPSIKKKKFEGFYYTSKRLKEPTYSNLYTLNALDDQINKYDVSDIRPNLLIPLITNALQRASVTRLSKGLEIISDRFKYAIENPVQIGTDEPAAKRRKTDRPQQSQSQSQSQSQPSQQQRSKQEPSIVKTEPRVKQEPNEDDDDIDNEDELKYGGEVGDDFFNPDEIFVLPPPTDVAFSERKSNLKVIINNFLSLANKSIGNKEDLEVPELSAEERHNLKFALPHIAMKAWKKGSWILLLTRLASRGMRIRHYDNPNGTNSPDEINKQEMADMIREEIMKYCSASIHSRIDIIIEWLNEEWYSERVFQQSELLKQGKNIDKETIVTPIYDKWCAKVFDAIINYIEPSGIKLFIRLVSDLPDLNDNVIGKIKSLCFDPVKSNIGFMALQFLIMYRPPVKDSCIRVLRELAESDQEDTKAEASKRLAKLEKK</sequence>